<dbReference type="Pfam" id="PF18765">
    <property type="entry name" value="Polbeta"/>
    <property type="match status" value="1"/>
</dbReference>
<name>C1DT92_SULAA</name>
<dbReference type="Gene3D" id="3.30.460.10">
    <property type="entry name" value="Beta Polymerase, domain 2"/>
    <property type="match status" value="1"/>
</dbReference>
<reference evidence="2 3" key="1">
    <citation type="journal article" date="2009" name="J. Bacteriol.">
        <title>Complete and draft genome sequences of six members of the Aquificales.</title>
        <authorList>
            <person name="Reysenbach A.L."/>
            <person name="Hamamura N."/>
            <person name="Podar M."/>
            <person name="Griffiths E."/>
            <person name="Ferreira S."/>
            <person name="Hochstein R."/>
            <person name="Heidelberg J."/>
            <person name="Johnson J."/>
            <person name="Mead D."/>
            <person name="Pohorille A."/>
            <person name="Sarmiento M."/>
            <person name="Schweighofer K."/>
            <person name="Seshadri R."/>
            <person name="Voytek M.A."/>
        </authorList>
    </citation>
    <scope>NUCLEOTIDE SEQUENCE [LARGE SCALE GENOMIC DNA]</scope>
    <source>
        <strain evidence="3">Az-Fu1 / DSM 15241 / OCM 825</strain>
    </source>
</reference>
<dbReference type="GO" id="GO:0016740">
    <property type="term" value="F:transferase activity"/>
    <property type="evidence" value="ECO:0007669"/>
    <property type="project" value="UniProtKB-KW"/>
</dbReference>
<gene>
    <name evidence="2" type="ordered locus">SULAZ_0335</name>
</gene>
<feature type="domain" description="Polymerase beta nucleotidyltransferase" evidence="1">
    <location>
        <begin position="17"/>
        <end position="101"/>
    </location>
</feature>
<evidence type="ECO:0000259" key="1">
    <source>
        <dbReference type="Pfam" id="PF18765"/>
    </source>
</evidence>
<dbReference type="eggNOG" id="COG1669">
    <property type="taxonomic scope" value="Bacteria"/>
</dbReference>
<dbReference type="PANTHER" id="PTHR43852">
    <property type="entry name" value="NUCLEOTIDYLTRANSFERASE"/>
    <property type="match status" value="1"/>
</dbReference>
<organism evidence="2 3">
    <name type="scientific">Sulfurihydrogenibium azorense (strain DSM 15241 / OCM 825 / Az-Fu1)</name>
    <dbReference type="NCBI Taxonomy" id="204536"/>
    <lineage>
        <taxon>Bacteria</taxon>
        <taxon>Pseudomonadati</taxon>
        <taxon>Aquificota</taxon>
        <taxon>Aquificia</taxon>
        <taxon>Aquificales</taxon>
        <taxon>Hydrogenothermaceae</taxon>
        <taxon>Sulfurihydrogenibium</taxon>
    </lineage>
</organism>
<dbReference type="SUPFAM" id="SSF81301">
    <property type="entry name" value="Nucleotidyltransferase"/>
    <property type="match status" value="1"/>
</dbReference>
<dbReference type="InterPro" id="IPR043519">
    <property type="entry name" value="NT_sf"/>
</dbReference>
<keyword evidence="3" id="KW-1185">Reference proteome</keyword>
<dbReference type="HOGENOM" id="CLU_130257_5_0_0"/>
<dbReference type="AlphaFoldDB" id="C1DT92"/>
<dbReference type="InterPro" id="IPR052930">
    <property type="entry name" value="TA_antitoxin_MntA"/>
</dbReference>
<sequence length="102" mass="12005">MSLSNKMDKAEKYIQLIVKELKTYNPKKIILFGSRAKGCYKKQSDIDIAVDLNLSFREKRKLKEKIDEISGLYSIDLIFLDEIKEDFKDIILREGVILYEKK</sequence>
<evidence type="ECO:0000313" key="3">
    <source>
        <dbReference type="Proteomes" id="UP000001369"/>
    </source>
</evidence>
<keyword evidence="2" id="KW-0808">Transferase</keyword>
<dbReference type="STRING" id="204536.SULAZ_0335"/>
<dbReference type="PANTHER" id="PTHR43852:SF2">
    <property type="entry name" value="PROTEIN ADENYLYLTRANSFERASE MNTA"/>
    <property type="match status" value="1"/>
</dbReference>
<dbReference type="EMBL" id="CP001229">
    <property type="protein sequence ID" value="ACN99558.1"/>
    <property type="molecule type" value="Genomic_DNA"/>
</dbReference>
<protein>
    <submittedName>
        <fullName evidence="2">Nucleotidyltransferase</fullName>
    </submittedName>
</protein>
<accession>C1DT92</accession>
<dbReference type="NCBIfam" id="NF047752">
    <property type="entry name" value="MntA_antitoxin"/>
    <property type="match status" value="1"/>
</dbReference>
<dbReference type="Proteomes" id="UP000001369">
    <property type="component" value="Chromosome"/>
</dbReference>
<evidence type="ECO:0000313" key="2">
    <source>
        <dbReference type="EMBL" id="ACN99558.1"/>
    </source>
</evidence>
<dbReference type="KEGG" id="saf:SULAZ_0335"/>
<dbReference type="InterPro" id="IPR041633">
    <property type="entry name" value="Polbeta"/>
</dbReference>
<proteinExistence type="predicted"/>
<dbReference type="CDD" id="cd05403">
    <property type="entry name" value="NT_KNTase_like"/>
    <property type="match status" value="1"/>
</dbReference>